<dbReference type="AlphaFoldDB" id="A0A1Q9ERM1"/>
<evidence type="ECO:0000259" key="2">
    <source>
        <dbReference type="PROSITE" id="PS51309"/>
    </source>
</evidence>
<evidence type="ECO:0000313" key="3">
    <source>
        <dbReference type="EMBL" id="OLQ10072.1"/>
    </source>
</evidence>
<dbReference type="SUPFAM" id="SSF57184">
    <property type="entry name" value="Growth factor receptor domain"/>
    <property type="match status" value="1"/>
</dbReference>
<keyword evidence="1" id="KW-0732">Signal</keyword>
<dbReference type="GO" id="GO:0003723">
    <property type="term" value="F:RNA binding"/>
    <property type="evidence" value="ECO:0007669"/>
    <property type="project" value="InterPro"/>
</dbReference>
<dbReference type="Proteomes" id="UP000186817">
    <property type="component" value="Unassembled WGS sequence"/>
</dbReference>
<reference evidence="3 4" key="1">
    <citation type="submission" date="2016-02" db="EMBL/GenBank/DDBJ databases">
        <title>Genome analysis of coral dinoflagellate symbionts highlights evolutionary adaptations to a symbiotic lifestyle.</title>
        <authorList>
            <person name="Aranda M."/>
            <person name="Li Y."/>
            <person name="Liew Y.J."/>
            <person name="Baumgarten S."/>
            <person name="Simakov O."/>
            <person name="Wilson M."/>
            <person name="Piel J."/>
            <person name="Ashoor H."/>
            <person name="Bougouffa S."/>
            <person name="Bajic V.B."/>
            <person name="Ryu T."/>
            <person name="Ravasi T."/>
            <person name="Bayer T."/>
            <person name="Micklem G."/>
            <person name="Kim H."/>
            <person name="Bhak J."/>
            <person name="Lajeunesse T.C."/>
            <person name="Voolstra C.R."/>
        </authorList>
    </citation>
    <scope>NUCLEOTIDE SEQUENCE [LARGE SCALE GENOMIC DNA]</scope>
    <source>
        <strain evidence="3 4">CCMP2467</strain>
    </source>
</reference>
<evidence type="ECO:0000256" key="1">
    <source>
        <dbReference type="SAM" id="SignalP"/>
    </source>
</evidence>
<dbReference type="Gene3D" id="1.10.1900.10">
    <property type="entry name" value="c-terminal domain of poly(a) binding protein"/>
    <property type="match status" value="1"/>
</dbReference>
<comment type="caution">
    <text evidence="3">The sequence shown here is derived from an EMBL/GenBank/DDBJ whole genome shotgun (WGS) entry which is preliminary data.</text>
</comment>
<feature type="signal peptide" evidence="1">
    <location>
        <begin position="1"/>
        <end position="23"/>
    </location>
</feature>
<dbReference type="OrthoDB" id="19742at2759"/>
<dbReference type="InterPro" id="IPR002004">
    <property type="entry name" value="PABP_HYD_C"/>
</dbReference>
<dbReference type="PROSITE" id="PS51309">
    <property type="entry name" value="PABC"/>
    <property type="match status" value="1"/>
</dbReference>
<evidence type="ECO:0000313" key="4">
    <source>
        <dbReference type="Proteomes" id="UP000186817"/>
    </source>
</evidence>
<sequence>MAAGAWQRLTTSVVLQVLLLSLPQDLHFEGGRPSWPRGRSGVLLATAQIEQCHAECSKCHLFDFDLSWHCLECNPGFDLWVDGCFLPCPAGQYRYGYDCLECVRECNRGRYAPANDRTRCDECDAYCRECIAGTRISCSSCYSGYTLRILDANTNTGRHCIDCNSLYNCFECETGATLFRGICYLIPTGTVDSTVDFQEYLSSGAGATWDPNDAPSWQLLVAQARLRPELAGKLTGMMLELPNAEILELLESEAKLKHKIDEAVQVLDKQKK</sequence>
<name>A0A1Q9ERM1_SYMMI</name>
<feature type="chain" id="PRO_5012932152" evidence="1">
    <location>
        <begin position="24"/>
        <end position="272"/>
    </location>
</feature>
<dbReference type="SMART" id="SM00261">
    <property type="entry name" value="FU"/>
    <property type="match status" value="2"/>
</dbReference>
<organism evidence="3 4">
    <name type="scientific">Symbiodinium microadriaticum</name>
    <name type="common">Dinoflagellate</name>
    <name type="synonym">Zooxanthella microadriatica</name>
    <dbReference type="NCBI Taxonomy" id="2951"/>
    <lineage>
        <taxon>Eukaryota</taxon>
        <taxon>Sar</taxon>
        <taxon>Alveolata</taxon>
        <taxon>Dinophyceae</taxon>
        <taxon>Suessiales</taxon>
        <taxon>Symbiodiniaceae</taxon>
        <taxon>Symbiodinium</taxon>
    </lineage>
</organism>
<keyword evidence="4" id="KW-1185">Reference proteome</keyword>
<dbReference type="InterPro" id="IPR009030">
    <property type="entry name" value="Growth_fac_rcpt_cys_sf"/>
</dbReference>
<dbReference type="Gene3D" id="2.10.220.10">
    <property type="entry name" value="Hormone Receptor, Insulin-like Growth Factor Receptor 1, Chain A, domain 2"/>
    <property type="match status" value="1"/>
</dbReference>
<gene>
    <name evidence="3" type="primary">PAB1</name>
    <name evidence="3" type="ORF">AK812_SmicGene6271</name>
</gene>
<dbReference type="SUPFAM" id="SSF63570">
    <property type="entry name" value="PABC (PABP) domain"/>
    <property type="match status" value="1"/>
</dbReference>
<dbReference type="Pfam" id="PF00658">
    <property type="entry name" value="MLLE"/>
    <property type="match status" value="1"/>
</dbReference>
<dbReference type="InterPro" id="IPR036053">
    <property type="entry name" value="PABP-dom"/>
</dbReference>
<dbReference type="SMART" id="SM00517">
    <property type="entry name" value="PolyA"/>
    <property type="match status" value="1"/>
</dbReference>
<proteinExistence type="predicted"/>
<protein>
    <submittedName>
        <fullName evidence="3">Polyadenylate-binding protein, cytoplasmic and nuclear</fullName>
    </submittedName>
</protein>
<dbReference type="EMBL" id="LSRX01000085">
    <property type="protein sequence ID" value="OLQ10072.1"/>
    <property type="molecule type" value="Genomic_DNA"/>
</dbReference>
<accession>A0A1Q9ERM1</accession>
<feature type="domain" description="PABC" evidence="2">
    <location>
        <begin position="188"/>
        <end position="272"/>
    </location>
</feature>
<dbReference type="InterPro" id="IPR006212">
    <property type="entry name" value="Furin_repeat"/>
</dbReference>